<keyword evidence="4 7" id="KW-0812">Transmembrane</keyword>
<keyword evidence="6 7" id="KW-0472">Membrane</keyword>
<comment type="subcellular location">
    <subcellularLocation>
        <location evidence="1">Cell membrane</location>
        <topology evidence="1">Multi-pass membrane protein</topology>
    </subcellularLocation>
</comment>
<dbReference type="EMBL" id="MN577568">
    <property type="protein sequence ID" value="QGT50304.1"/>
    <property type="molecule type" value="Genomic_DNA"/>
</dbReference>
<comment type="similarity">
    <text evidence="2">Belongs to the GSP F family.</text>
</comment>
<protein>
    <submittedName>
        <fullName evidence="9">General secretion pathway protein GspF</fullName>
    </submittedName>
</protein>
<evidence type="ECO:0000256" key="1">
    <source>
        <dbReference type="ARBA" id="ARBA00004651"/>
    </source>
</evidence>
<keyword evidence="3" id="KW-1003">Cell membrane</keyword>
<evidence type="ECO:0000259" key="8">
    <source>
        <dbReference type="Pfam" id="PF00482"/>
    </source>
</evidence>
<keyword evidence="5 7" id="KW-1133">Transmembrane helix</keyword>
<feature type="transmembrane region" description="Helical" evidence="7">
    <location>
        <begin position="223"/>
        <end position="246"/>
    </location>
</feature>
<sequence length="412" mass="46982">MNKLPRKYLIKGIKDNQNVQITLIATSTENAKDQSLQKYDIYPLEIKPLTGFEFLHLQFLKLDQKITKQDLSTLFLQISIMLSASLPILEVIEVCAKNTKKASLKRILLEIAYRLNLGQKLSLAFKEHRDVFGDMAWSMIALGEKSGELSEIFNMLSTHLAREHKNKSRVKRALFYPFLVLISVIAAFLGIIMFVLPEFLIMFEEFSASLPIYTKILINTESFFRHFGLVFVGLLVLVGFLLYRYYQSSLSFKTKLHRLSLSLPIVGEMIKLHYFYQYTFTLSLQLKSSTPLDYALSLTNECIHNLYLKNSFKQVLESIKNGKSFSLAITEKDLLDEISLALIATGERSGKLSEMLEVCAQRFQENAQEKTDFLISLIEPILSLVMGILLLFLALGVFVPMWDISSHAIGGM</sequence>
<evidence type="ECO:0000256" key="3">
    <source>
        <dbReference type="ARBA" id="ARBA00022475"/>
    </source>
</evidence>
<dbReference type="InterPro" id="IPR018076">
    <property type="entry name" value="T2SS_GspF_dom"/>
</dbReference>
<feature type="transmembrane region" description="Helical" evidence="7">
    <location>
        <begin position="381"/>
        <end position="402"/>
    </location>
</feature>
<reference evidence="9" key="1">
    <citation type="journal article" date="2020" name="J. ISSAAS">
        <title>Lactobacilli and other gastrointestinal microbiota of Peromyscus leucopus, reservoir host for agents of Lyme disease and other zoonoses in North America.</title>
        <authorList>
            <person name="Milovic A."/>
            <person name="Bassam K."/>
            <person name="Shao H."/>
            <person name="Chatzistamou I."/>
            <person name="Tufts D.M."/>
            <person name="Diuk-Wasser M."/>
            <person name="Barbour A.G."/>
        </authorList>
    </citation>
    <scope>NUCLEOTIDE SEQUENCE</scope>
    <source>
        <strain evidence="9">LL4</strain>
    </source>
</reference>
<dbReference type="PRINTS" id="PR00812">
    <property type="entry name" value="BCTERIALGSPF"/>
</dbReference>
<dbReference type="GO" id="GO:0005886">
    <property type="term" value="C:plasma membrane"/>
    <property type="evidence" value="ECO:0007669"/>
    <property type="project" value="UniProtKB-SubCell"/>
</dbReference>
<dbReference type="AlphaFoldDB" id="A0A650EN74"/>
<evidence type="ECO:0000256" key="6">
    <source>
        <dbReference type="ARBA" id="ARBA00023136"/>
    </source>
</evidence>
<gene>
    <name evidence="9" type="ORF">Helico6505_1360</name>
</gene>
<dbReference type="PANTHER" id="PTHR30012:SF0">
    <property type="entry name" value="TYPE II SECRETION SYSTEM PROTEIN F-RELATED"/>
    <property type="match status" value="1"/>
</dbReference>
<feature type="domain" description="Type II secretion system protein GspF" evidence="8">
    <location>
        <begin position="76"/>
        <end position="197"/>
    </location>
</feature>
<dbReference type="Pfam" id="PF00482">
    <property type="entry name" value="T2SSF"/>
    <property type="match status" value="2"/>
</dbReference>
<dbReference type="PANTHER" id="PTHR30012">
    <property type="entry name" value="GENERAL SECRETION PATHWAY PROTEIN"/>
    <property type="match status" value="1"/>
</dbReference>
<organism evidence="9">
    <name type="scientific">uncultured Helicobacter sp</name>
    <dbReference type="NCBI Taxonomy" id="175537"/>
    <lineage>
        <taxon>Bacteria</taxon>
        <taxon>Pseudomonadati</taxon>
        <taxon>Campylobacterota</taxon>
        <taxon>Epsilonproteobacteria</taxon>
        <taxon>Campylobacterales</taxon>
        <taxon>Helicobacteraceae</taxon>
        <taxon>Helicobacter</taxon>
        <taxon>environmental samples</taxon>
    </lineage>
</organism>
<evidence type="ECO:0000256" key="7">
    <source>
        <dbReference type="SAM" id="Phobius"/>
    </source>
</evidence>
<accession>A0A650EN74</accession>
<dbReference type="InterPro" id="IPR003004">
    <property type="entry name" value="GspF/PilC"/>
</dbReference>
<name>A0A650EN74_9HELI</name>
<proteinExistence type="inferred from homology"/>
<feature type="domain" description="Type II secretion system protein GspF" evidence="8">
    <location>
        <begin position="281"/>
        <end position="400"/>
    </location>
</feature>
<evidence type="ECO:0000256" key="5">
    <source>
        <dbReference type="ARBA" id="ARBA00022989"/>
    </source>
</evidence>
<feature type="transmembrane region" description="Helical" evidence="7">
    <location>
        <begin position="174"/>
        <end position="203"/>
    </location>
</feature>
<dbReference type="InterPro" id="IPR042094">
    <property type="entry name" value="T2SS_GspF_sf"/>
</dbReference>
<evidence type="ECO:0000256" key="4">
    <source>
        <dbReference type="ARBA" id="ARBA00022692"/>
    </source>
</evidence>
<evidence type="ECO:0000256" key="2">
    <source>
        <dbReference type="ARBA" id="ARBA00005745"/>
    </source>
</evidence>
<evidence type="ECO:0000313" key="9">
    <source>
        <dbReference type="EMBL" id="QGT50304.1"/>
    </source>
</evidence>
<dbReference type="Gene3D" id="1.20.81.30">
    <property type="entry name" value="Type II secretion system (T2SS), domain F"/>
    <property type="match status" value="2"/>
</dbReference>